<dbReference type="Proteomes" id="UP000007796">
    <property type="component" value="Unassembled WGS sequence"/>
</dbReference>
<dbReference type="GeneID" id="25981883"/>
<sequence length="164" mass="18335">MVSFQIEIEKCIRISVDGKLAYHLSRVRSSVNNEGHDVVLPFSVSRRPVTDDGIDALNHFIRRNAPDLLVADMDGADEIIRHHMAAFFCASLIHFERRVRKTSSAKLQRLVQRSLGHLESIRALETEKGWAVCGFFRPQFGTLCEAEDTIAGGGYLLALACQLP</sequence>
<proteinExistence type="predicted"/>
<dbReference type="EMBL" id="GL629788">
    <property type="protein sequence ID" value="EFX01783.1"/>
    <property type="molecule type" value="Genomic_DNA"/>
</dbReference>
<evidence type="ECO:0000313" key="1">
    <source>
        <dbReference type="EMBL" id="EFX01783.1"/>
    </source>
</evidence>
<protein>
    <submittedName>
        <fullName evidence="1">Uncharacterized protein</fullName>
    </submittedName>
</protein>
<dbReference type="InParanoid" id="F0XKP4"/>
<dbReference type="RefSeq" id="XP_014171265.1">
    <property type="nucleotide sequence ID" value="XM_014315790.1"/>
</dbReference>
<name>F0XKP4_GROCL</name>
<gene>
    <name evidence="1" type="ORF">CMQ_8249</name>
</gene>
<dbReference type="HOGENOM" id="CLU_1619211_0_0_1"/>
<dbReference type="OrthoDB" id="3477330at2759"/>
<organism evidence="2">
    <name type="scientific">Grosmannia clavigera (strain kw1407 / UAMH 11150)</name>
    <name type="common">Blue stain fungus</name>
    <name type="synonym">Graphiocladiella clavigera</name>
    <dbReference type="NCBI Taxonomy" id="655863"/>
    <lineage>
        <taxon>Eukaryota</taxon>
        <taxon>Fungi</taxon>
        <taxon>Dikarya</taxon>
        <taxon>Ascomycota</taxon>
        <taxon>Pezizomycotina</taxon>
        <taxon>Sordariomycetes</taxon>
        <taxon>Sordariomycetidae</taxon>
        <taxon>Ophiostomatales</taxon>
        <taxon>Ophiostomataceae</taxon>
        <taxon>Leptographium</taxon>
    </lineage>
</organism>
<dbReference type="AlphaFoldDB" id="F0XKP4"/>
<keyword evidence="2" id="KW-1185">Reference proteome</keyword>
<evidence type="ECO:0000313" key="2">
    <source>
        <dbReference type="Proteomes" id="UP000007796"/>
    </source>
</evidence>
<accession>F0XKP4</accession>
<reference evidence="1 2" key="1">
    <citation type="journal article" date="2011" name="Proc. Natl. Acad. Sci. U.S.A.">
        <title>Genome and transcriptome analyses of the mountain pine beetle-fungal symbiont Grosmannia clavigera, a lodgepole pine pathogen.</title>
        <authorList>
            <person name="DiGuistini S."/>
            <person name="Wang Y."/>
            <person name="Liao N.Y."/>
            <person name="Taylor G."/>
            <person name="Tanguay P."/>
            <person name="Feau N."/>
            <person name="Henrissat B."/>
            <person name="Chan S.K."/>
            <person name="Hesse-Orce U."/>
            <person name="Alamouti S.M."/>
            <person name="Tsui C.K.M."/>
            <person name="Docking R.T."/>
            <person name="Levasseur A."/>
            <person name="Haridas S."/>
            <person name="Robertson G."/>
            <person name="Birol I."/>
            <person name="Holt R.A."/>
            <person name="Marra M.A."/>
            <person name="Hamelin R.C."/>
            <person name="Hirst M."/>
            <person name="Jones S.J.M."/>
            <person name="Bohlmann J."/>
            <person name="Breuil C."/>
        </authorList>
    </citation>
    <scope>NUCLEOTIDE SEQUENCE [LARGE SCALE GENOMIC DNA]</scope>
    <source>
        <strain evidence="2">kw1407 / UAMH 11150</strain>
    </source>
</reference>